<evidence type="ECO:0000313" key="2">
    <source>
        <dbReference type="EMBL" id="KAF7807299.1"/>
    </source>
</evidence>
<evidence type="ECO:0000313" key="3">
    <source>
        <dbReference type="Proteomes" id="UP000634136"/>
    </source>
</evidence>
<dbReference type="AlphaFoldDB" id="A0A834T1D0"/>
<sequence>MSSMPELLLGRGAFFCRSVLFVEGLCLEIECLFVRAFRGARGPYRLGLFVPLCESFGVLEGLIDVIGRVYNMSQVHQSSPNDSKNKRVTVDIEDVA</sequence>
<keyword evidence="3" id="KW-1185">Reference proteome</keyword>
<organism evidence="2 3">
    <name type="scientific">Senna tora</name>
    <dbReference type="NCBI Taxonomy" id="362788"/>
    <lineage>
        <taxon>Eukaryota</taxon>
        <taxon>Viridiplantae</taxon>
        <taxon>Streptophyta</taxon>
        <taxon>Embryophyta</taxon>
        <taxon>Tracheophyta</taxon>
        <taxon>Spermatophyta</taxon>
        <taxon>Magnoliopsida</taxon>
        <taxon>eudicotyledons</taxon>
        <taxon>Gunneridae</taxon>
        <taxon>Pentapetalae</taxon>
        <taxon>rosids</taxon>
        <taxon>fabids</taxon>
        <taxon>Fabales</taxon>
        <taxon>Fabaceae</taxon>
        <taxon>Caesalpinioideae</taxon>
        <taxon>Cassia clade</taxon>
        <taxon>Senna</taxon>
    </lineage>
</organism>
<protein>
    <submittedName>
        <fullName evidence="2">Uncharacterized protein</fullName>
    </submittedName>
</protein>
<gene>
    <name evidence="2" type="ORF">G2W53_039460</name>
</gene>
<name>A0A834T1D0_9FABA</name>
<dbReference type="OrthoDB" id="1434713at2759"/>
<reference evidence="2" key="1">
    <citation type="submission" date="2020-09" db="EMBL/GenBank/DDBJ databases">
        <title>Genome-Enabled Discovery of Anthraquinone Biosynthesis in Senna tora.</title>
        <authorList>
            <person name="Kang S.-H."/>
            <person name="Pandey R.P."/>
            <person name="Lee C.-M."/>
            <person name="Sim J.-S."/>
            <person name="Jeong J.-T."/>
            <person name="Choi B.-S."/>
            <person name="Jung M."/>
            <person name="Ginzburg D."/>
            <person name="Zhao K."/>
            <person name="Won S.Y."/>
            <person name="Oh T.-J."/>
            <person name="Yu Y."/>
            <person name="Kim N.-H."/>
            <person name="Lee O.R."/>
            <person name="Lee T.-H."/>
            <person name="Bashyal P."/>
            <person name="Kim T.-S."/>
            <person name="Lee W.-H."/>
            <person name="Kawkins C."/>
            <person name="Kim C.-K."/>
            <person name="Kim J.S."/>
            <person name="Ahn B.O."/>
            <person name="Rhee S.Y."/>
            <person name="Sohng J.K."/>
        </authorList>
    </citation>
    <scope>NUCLEOTIDE SEQUENCE</scope>
    <source>
        <tissue evidence="2">Leaf</tissue>
    </source>
</reference>
<comment type="caution">
    <text evidence="2">The sequence shown here is derived from an EMBL/GenBank/DDBJ whole genome shotgun (WGS) entry which is preliminary data.</text>
</comment>
<feature type="region of interest" description="Disordered" evidence="1">
    <location>
        <begin position="75"/>
        <end position="96"/>
    </location>
</feature>
<dbReference type="Proteomes" id="UP000634136">
    <property type="component" value="Unassembled WGS sequence"/>
</dbReference>
<accession>A0A834T1D0</accession>
<evidence type="ECO:0000256" key="1">
    <source>
        <dbReference type="SAM" id="MobiDB-lite"/>
    </source>
</evidence>
<proteinExistence type="predicted"/>
<dbReference type="EMBL" id="JAAIUW010000012">
    <property type="protein sequence ID" value="KAF7807299.1"/>
    <property type="molecule type" value="Genomic_DNA"/>
</dbReference>